<dbReference type="Proteomes" id="UP000294299">
    <property type="component" value="Chromosome NFRAN"/>
</dbReference>
<evidence type="ECO:0000313" key="2">
    <source>
        <dbReference type="EMBL" id="VFJ13591.1"/>
    </source>
</evidence>
<dbReference type="PANTHER" id="PTHR34293:SF1">
    <property type="entry name" value="HTH-TYPE TRANSCRIPTIONAL REGULATOR TRMBL2"/>
    <property type="match status" value="1"/>
</dbReference>
<reference evidence="2 3" key="1">
    <citation type="submission" date="2019-02" db="EMBL/GenBank/DDBJ databases">
        <authorList>
            <person name="Lehtovirta-Morley E L."/>
        </authorList>
    </citation>
    <scope>NUCLEOTIDE SEQUENCE [LARGE SCALE GENOMIC DNA]</scope>
    <source>
        <strain evidence="2">NFRAN1</strain>
    </source>
</reference>
<proteinExistence type="predicted"/>
<feature type="domain" description="Transcription regulator TrmB N-terminal" evidence="1">
    <location>
        <begin position="9"/>
        <end position="60"/>
    </location>
</feature>
<protein>
    <submittedName>
        <fullName evidence="2">Putative transcriptional regulator</fullName>
    </submittedName>
</protein>
<name>A0A484I8P7_9ARCH</name>
<dbReference type="InterPro" id="IPR002831">
    <property type="entry name" value="Tscrpt_reg_TrmB_N"/>
</dbReference>
<keyword evidence="3" id="KW-1185">Reference proteome</keyword>
<dbReference type="InterPro" id="IPR036390">
    <property type="entry name" value="WH_DNA-bd_sf"/>
</dbReference>
<gene>
    <name evidence="2" type="ORF">NFRAN_1269</name>
</gene>
<dbReference type="OrthoDB" id="30795at2157"/>
<dbReference type="EMBL" id="LR216287">
    <property type="protein sequence ID" value="VFJ13591.1"/>
    <property type="molecule type" value="Genomic_DNA"/>
</dbReference>
<dbReference type="InterPro" id="IPR051797">
    <property type="entry name" value="TrmB-like"/>
</dbReference>
<dbReference type="AlphaFoldDB" id="A0A484I8P7"/>
<accession>A0A484I8P7</accession>
<dbReference type="RefSeq" id="WP_134483541.1">
    <property type="nucleotide sequence ID" value="NZ_LR216287.1"/>
</dbReference>
<evidence type="ECO:0000313" key="3">
    <source>
        <dbReference type="Proteomes" id="UP000294299"/>
    </source>
</evidence>
<dbReference type="InterPro" id="IPR036388">
    <property type="entry name" value="WH-like_DNA-bd_sf"/>
</dbReference>
<dbReference type="SUPFAM" id="SSF46785">
    <property type="entry name" value="Winged helix' DNA-binding domain"/>
    <property type="match status" value="1"/>
</dbReference>
<dbReference type="PANTHER" id="PTHR34293">
    <property type="entry name" value="HTH-TYPE TRANSCRIPTIONAL REGULATOR TRMBL2"/>
    <property type="match status" value="1"/>
</dbReference>
<dbReference type="Pfam" id="PF01978">
    <property type="entry name" value="TrmB"/>
    <property type="match status" value="1"/>
</dbReference>
<sequence>MNKNYVEQLTNLGLTRGEARVYLAMIQIGPSRVGKIVEISGVSQSKVYNVLERLILKGLASYNIQDNIKHLRSLAPSQLGEYIQKKEDELRKQKEGITKIINDLSKNVYATKRSTSEIFLGARSLRSAYMTLLGNAKKGDILRYFYPYLDTHENASPFYSRFYKYQKSKRLVERGIVSSEFRNSQYFKEIPKDVKLRHVDFPLPGTIDIFTNKLLIIDWKTITGVLITSSEIAGIFVDYFDSIWKIAQR</sequence>
<dbReference type="Gene3D" id="1.10.10.10">
    <property type="entry name" value="Winged helix-like DNA-binding domain superfamily/Winged helix DNA-binding domain"/>
    <property type="match status" value="1"/>
</dbReference>
<dbReference type="KEGG" id="nfn:NFRAN_1269"/>
<organism evidence="2 3">
    <name type="scientific">Candidatus Nitrosocosmicus franklandianus</name>
    <dbReference type="NCBI Taxonomy" id="1798806"/>
    <lineage>
        <taxon>Archaea</taxon>
        <taxon>Nitrososphaerota</taxon>
        <taxon>Nitrososphaeria</taxon>
        <taxon>Nitrososphaerales</taxon>
        <taxon>Nitrososphaeraceae</taxon>
        <taxon>Candidatus Nitrosocosmicus</taxon>
    </lineage>
</organism>
<evidence type="ECO:0000259" key="1">
    <source>
        <dbReference type="Pfam" id="PF01978"/>
    </source>
</evidence>
<dbReference type="GeneID" id="39420656"/>